<proteinExistence type="inferred from homology"/>
<organism evidence="3 4">
    <name type="scientific">Akanthomyces muscarius</name>
    <name type="common">Entomopathogenic fungus</name>
    <name type="synonym">Lecanicillium muscarium</name>
    <dbReference type="NCBI Taxonomy" id="2231603"/>
    <lineage>
        <taxon>Eukaryota</taxon>
        <taxon>Fungi</taxon>
        <taxon>Dikarya</taxon>
        <taxon>Ascomycota</taxon>
        <taxon>Pezizomycotina</taxon>
        <taxon>Sordariomycetes</taxon>
        <taxon>Hypocreomycetidae</taxon>
        <taxon>Hypocreales</taxon>
        <taxon>Cordycipitaceae</taxon>
        <taxon>Akanthomyces</taxon>
    </lineage>
</organism>
<dbReference type="EMBL" id="JAJHUN010000001">
    <property type="protein sequence ID" value="KAJ4163224.1"/>
    <property type="molecule type" value="Genomic_DNA"/>
</dbReference>
<keyword evidence="2" id="KW-1133">Transmembrane helix</keyword>
<protein>
    <submittedName>
        <fullName evidence="3">Uncharacterized protein</fullName>
    </submittedName>
</protein>
<comment type="caution">
    <text evidence="3">The sequence shown here is derived from an EMBL/GenBank/DDBJ whole genome shotgun (WGS) entry which is preliminary data.</text>
</comment>
<keyword evidence="2" id="KW-0472">Membrane</keyword>
<feature type="transmembrane region" description="Helical" evidence="2">
    <location>
        <begin position="51"/>
        <end position="72"/>
    </location>
</feature>
<sequence length="158" mass="17862">MIIEFIRNLSEKSAADTEISSDLERDGSYTYHEHCEKCSSVSKRNGIYASLWNIFVAISFWLLVALVLGIWLRQHAASSRALVPHNIASRLRTTLFMPDERFNPGNQTEASDEAWAEMHLRLVMIEKSDYYGLSPSIGGKVEGSRVYAVAAFHQLHCL</sequence>
<dbReference type="Proteomes" id="UP001144673">
    <property type="component" value="Chromosome 1"/>
</dbReference>
<dbReference type="InterPro" id="IPR021765">
    <property type="entry name" value="UstYa-like"/>
</dbReference>
<evidence type="ECO:0000256" key="1">
    <source>
        <dbReference type="ARBA" id="ARBA00035112"/>
    </source>
</evidence>
<reference evidence="3" key="1">
    <citation type="journal article" date="2023" name="Access Microbiol">
        <title>De-novo genome assembly for Akanthomyces muscarius, a biocontrol agent of insect agricultural pests.</title>
        <authorList>
            <person name="Erdos Z."/>
            <person name="Studholme D.J."/>
            <person name="Raymond B."/>
            <person name="Sharma M."/>
        </authorList>
    </citation>
    <scope>NUCLEOTIDE SEQUENCE</scope>
    <source>
        <strain evidence="3">Ve6</strain>
    </source>
</reference>
<evidence type="ECO:0000313" key="3">
    <source>
        <dbReference type="EMBL" id="KAJ4163224.1"/>
    </source>
</evidence>
<keyword evidence="2" id="KW-0812">Transmembrane</keyword>
<evidence type="ECO:0000256" key="2">
    <source>
        <dbReference type="SAM" id="Phobius"/>
    </source>
</evidence>
<evidence type="ECO:0000313" key="4">
    <source>
        <dbReference type="Proteomes" id="UP001144673"/>
    </source>
</evidence>
<gene>
    <name evidence="3" type="ORF">LMH87_004966</name>
</gene>
<accession>A0A9W8URN1</accession>
<keyword evidence="4" id="KW-1185">Reference proteome</keyword>
<dbReference type="GO" id="GO:0043386">
    <property type="term" value="P:mycotoxin biosynthetic process"/>
    <property type="evidence" value="ECO:0007669"/>
    <property type="project" value="InterPro"/>
</dbReference>
<dbReference type="Pfam" id="PF11807">
    <property type="entry name" value="UstYa"/>
    <property type="match status" value="1"/>
</dbReference>
<name>A0A9W8URN1_AKAMU</name>
<dbReference type="KEGG" id="amus:LMH87_004966"/>
<dbReference type="RefSeq" id="XP_056058139.1">
    <property type="nucleotide sequence ID" value="XM_056202600.1"/>
</dbReference>
<dbReference type="AlphaFoldDB" id="A0A9W8URN1"/>
<dbReference type="GeneID" id="80892125"/>
<comment type="similarity">
    <text evidence="1">Belongs to the ustYa family.</text>
</comment>